<comment type="subcellular location">
    <subcellularLocation>
        <location evidence="2">Plastid</location>
        <location evidence="2">Chloroplast stroma</location>
    </subcellularLocation>
</comment>
<accession>A0AAV1XIP8</accession>
<dbReference type="GO" id="GO:0009570">
    <property type="term" value="C:chloroplast stroma"/>
    <property type="evidence" value="ECO:0007669"/>
    <property type="project" value="UniProtKB-SubCell"/>
</dbReference>
<evidence type="ECO:0000256" key="3">
    <source>
        <dbReference type="ARBA" id="ARBA00006365"/>
    </source>
</evidence>
<evidence type="ECO:0000313" key="7">
    <source>
        <dbReference type="Proteomes" id="UP001497480"/>
    </source>
</evidence>
<sequence>MYYRYVGSLTTPPCKQGITWNILGKVRTLSKKQLELLKAPLDPECKHNARPIQSLNGRKIEMYYKPKHAQGAQAKEGSG</sequence>
<dbReference type="InterPro" id="IPR036398">
    <property type="entry name" value="CA_dom_sf"/>
</dbReference>
<keyword evidence="7" id="KW-1185">Reference proteome</keyword>
<dbReference type="InterPro" id="IPR023561">
    <property type="entry name" value="Carbonic_anhydrase_a-class"/>
</dbReference>
<comment type="function">
    <text evidence="1">Reversible hydration of carbon dioxide.</text>
</comment>
<comment type="similarity">
    <text evidence="3">Belongs to the alpha-class carbonic anhydrase family.</text>
</comment>
<dbReference type="PROSITE" id="PS51144">
    <property type="entry name" value="ALPHA_CA_2"/>
    <property type="match status" value="1"/>
</dbReference>
<protein>
    <recommendedName>
        <fullName evidence="4">Alpha-carbonic anhydrase domain-containing protein</fullName>
    </recommendedName>
</protein>
<dbReference type="Pfam" id="PF00194">
    <property type="entry name" value="Carb_anhydrase"/>
    <property type="match status" value="1"/>
</dbReference>
<organism evidence="6 7">
    <name type="scientific">Lupinus luteus</name>
    <name type="common">European yellow lupine</name>
    <dbReference type="NCBI Taxonomy" id="3873"/>
    <lineage>
        <taxon>Eukaryota</taxon>
        <taxon>Viridiplantae</taxon>
        <taxon>Streptophyta</taxon>
        <taxon>Embryophyta</taxon>
        <taxon>Tracheophyta</taxon>
        <taxon>Spermatophyta</taxon>
        <taxon>Magnoliopsida</taxon>
        <taxon>eudicotyledons</taxon>
        <taxon>Gunneridae</taxon>
        <taxon>Pentapetalae</taxon>
        <taxon>rosids</taxon>
        <taxon>fabids</taxon>
        <taxon>Fabales</taxon>
        <taxon>Fabaceae</taxon>
        <taxon>Papilionoideae</taxon>
        <taxon>50 kb inversion clade</taxon>
        <taxon>genistoids sensu lato</taxon>
        <taxon>core genistoids</taxon>
        <taxon>Genisteae</taxon>
        <taxon>Lupinus</taxon>
    </lineage>
</organism>
<dbReference type="AlphaFoldDB" id="A0AAV1XIP8"/>
<dbReference type="Gene3D" id="3.10.200.10">
    <property type="entry name" value="Alpha carbonic anhydrase"/>
    <property type="match status" value="1"/>
</dbReference>
<dbReference type="GO" id="GO:0008270">
    <property type="term" value="F:zinc ion binding"/>
    <property type="evidence" value="ECO:0007669"/>
    <property type="project" value="InterPro"/>
</dbReference>
<feature type="domain" description="Alpha-carbonic anhydrase" evidence="4">
    <location>
        <begin position="1"/>
        <end position="64"/>
    </location>
</feature>
<evidence type="ECO:0000259" key="4">
    <source>
        <dbReference type="PROSITE" id="PS51144"/>
    </source>
</evidence>
<reference evidence="6 7" key="1">
    <citation type="submission" date="2024-03" db="EMBL/GenBank/DDBJ databases">
        <authorList>
            <person name="Martinez-Hernandez J."/>
        </authorList>
    </citation>
    <scope>NUCLEOTIDE SEQUENCE [LARGE SCALE GENOMIC DNA]</scope>
</reference>
<dbReference type="EMBL" id="CAXHTB010000015">
    <property type="protein sequence ID" value="CAL0321431.1"/>
    <property type="molecule type" value="Genomic_DNA"/>
</dbReference>
<dbReference type="GO" id="GO:0006730">
    <property type="term" value="P:one-carbon metabolic process"/>
    <property type="evidence" value="ECO:0007669"/>
    <property type="project" value="TreeGrafter"/>
</dbReference>
<dbReference type="InterPro" id="IPR001148">
    <property type="entry name" value="CA_dom"/>
</dbReference>
<comment type="caution">
    <text evidence="6">The sequence shown here is derived from an EMBL/GenBank/DDBJ whole genome shotgun (WGS) entry which is preliminary data.</text>
</comment>
<dbReference type="EMBL" id="CAXHTB010000015">
    <property type="protein sequence ID" value="CAL0321430.1"/>
    <property type="molecule type" value="Genomic_DNA"/>
</dbReference>
<evidence type="ECO:0000256" key="2">
    <source>
        <dbReference type="ARBA" id="ARBA00004470"/>
    </source>
</evidence>
<evidence type="ECO:0000313" key="6">
    <source>
        <dbReference type="EMBL" id="CAL0321431.1"/>
    </source>
</evidence>
<name>A0AAV1XIP8_LUPLU</name>
<evidence type="ECO:0000313" key="5">
    <source>
        <dbReference type="EMBL" id="CAL0321430.1"/>
    </source>
</evidence>
<dbReference type="PANTHER" id="PTHR18952:SF236">
    <property type="entry name" value="ALPHA CARBONIC ANHYDRASE 1, CHLOROPLASTIC"/>
    <property type="match status" value="1"/>
</dbReference>
<dbReference type="GO" id="GO:0004089">
    <property type="term" value="F:carbonate dehydratase activity"/>
    <property type="evidence" value="ECO:0007669"/>
    <property type="project" value="InterPro"/>
</dbReference>
<evidence type="ECO:0000256" key="1">
    <source>
        <dbReference type="ARBA" id="ARBA00002904"/>
    </source>
</evidence>
<proteinExistence type="inferred from homology"/>
<dbReference type="PANTHER" id="PTHR18952">
    <property type="entry name" value="CARBONIC ANHYDRASE"/>
    <property type="match status" value="1"/>
</dbReference>
<dbReference type="Proteomes" id="UP001497480">
    <property type="component" value="Unassembled WGS sequence"/>
</dbReference>
<gene>
    <name evidence="5" type="ORF">LLUT_LOCUS22490</name>
    <name evidence="6" type="ORF">LLUT_LOCUS22491</name>
</gene>
<dbReference type="SUPFAM" id="SSF51069">
    <property type="entry name" value="Carbonic anhydrase"/>
    <property type="match status" value="1"/>
</dbReference>